<feature type="signal peptide" evidence="3">
    <location>
        <begin position="1"/>
        <end position="21"/>
    </location>
</feature>
<dbReference type="Proteomes" id="UP000741863">
    <property type="component" value="Unassembled WGS sequence"/>
</dbReference>
<name>A0ABS2PBY9_9BACL</name>
<comment type="caution">
    <text evidence="5">The sequence shown here is derived from an EMBL/GenBank/DDBJ whole genome shotgun (WGS) entry which is preliminary data.</text>
</comment>
<reference evidence="5 6" key="1">
    <citation type="submission" date="2021-01" db="EMBL/GenBank/DDBJ databases">
        <title>Genomic Encyclopedia of Type Strains, Phase IV (KMG-IV): sequencing the most valuable type-strain genomes for metagenomic binning, comparative biology and taxonomic classification.</title>
        <authorList>
            <person name="Goeker M."/>
        </authorList>
    </citation>
    <scope>NUCLEOTIDE SEQUENCE [LARGE SCALE GENOMIC DNA]</scope>
    <source>
        <strain evidence="5 6">DSM 25540</strain>
    </source>
</reference>
<evidence type="ECO:0000313" key="6">
    <source>
        <dbReference type="Proteomes" id="UP000741863"/>
    </source>
</evidence>
<feature type="domain" description="Solute-binding protein family 5" evidence="4">
    <location>
        <begin position="93"/>
        <end position="446"/>
    </location>
</feature>
<evidence type="ECO:0000256" key="3">
    <source>
        <dbReference type="SAM" id="SignalP"/>
    </source>
</evidence>
<proteinExistence type="predicted"/>
<dbReference type="InterPro" id="IPR000914">
    <property type="entry name" value="SBP_5_dom"/>
</dbReference>
<dbReference type="Gene3D" id="3.10.105.10">
    <property type="entry name" value="Dipeptide-binding Protein, Domain 3"/>
    <property type="match status" value="1"/>
</dbReference>
<dbReference type="Gene3D" id="3.90.76.10">
    <property type="entry name" value="Dipeptide-binding Protein, Domain 1"/>
    <property type="match status" value="1"/>
</dbReference>
<dbReference type="PROSITE" id="PS51257">
    <property type="entry name" value="PROKAR_LIPOPROTEIN"/>
    <property type="match status" value="1"/>
</dbReference>
<keyword evidence="1 3" id="KW-0732">Signal</keyword>
<dbReference type="Pfam" id="PF00496">
    <property type="entry name" value="SBP_bac_5"/>
    <property type="match status" value="1"/>
</dbReference>
<feature type="region of interest" description="Disordered" evidence="2">
    <location>
        <begin position="24"/>
        <end position="65"/>
    </location>
</feature>
<evidence type="ECO:0000256" key="2">
    <source>
        <dbReference type="SAM" id="MobiDB-lite"/>
    </source>
</evidence>
<organism evidence="5 6">
    <name type="scientific">Geomicrobium sediminis</name>
    <dbReference type="NCBI Taxonomy" id="1347788"/>
    <lineage>
        <taxon>Bacteria</taxon>
        <taxon>Bacillati</taxon>
        <taxon>Bacillota</taxon>
        <taxon>Bacilli</taxon>
        <taxon>Bacillales</taxon>
        <taxon>Geomicrobium</taxon>
    </lineage>
</organism>
<dbReference type="PANTHER" id="PTHR30290">
    <property type="entry name" value="PERIPLASMIC BINDING COMPONENT OF ABC TRANSPORTER"/>
    <property type="match status" value="1"/>
</dbReference>
<evidence type="ECO:0000259" key="4">
    <source>
        <dbReference type="Pfam" id="PF00496"/>
    </source>
</evidence>
<protein>
    <submittedName>
        <fullName evidence="5">Peptide/nickel transport system substrate-binding protein</fullName>
    </submittedName>
</protein>
<evidence type="ECO:0000313" key="5">
    <source>
        <dbReference type="EMBL" id="MBM7632834.1"/>
    </source>
</evidence>
<evidence type="ECO:0000256" key="1">
    <source>
        <dbReference type="ARBA" id="ARBA00022729"/>
    </source>
</evidence>
<feature type="compositionally biased region" description="Acidic residues" evidence="2">
    <location>
        <begin position="36"/>
        <end position="48"/>
    </location>
</feature>
<dbReference type="CDD" id="cd08502">
    <property type="entry name" value="PBP2_NikA_DppA_OppA_like_16"/>
    <property type="match status" value="1"/>
</dbReference>
<dbReference type="PANTHER" id="PTHR30290:SF38">
    <property type="entry name" value="D,D-DIPEPTIDE-BINDING PERIPLASMIC PROTEIN DDPA-RELATED"/>
    <property type="match status" value="1"/>
</dbReference>
<accession>A0ABS2PBY9</accession>
<dbReference type="Gene3D" id="3.40.190.10">
    <property type="entry name" value="Periplasmic binding protein-like II"/>
    <property type="match status" value="1"/>
</dbReference>
<feature type="chain" id="PRO_5047289923" evidence="3">
    <location>
        <begin position="22"/>
        <end position="535"/>
    </location>
</feature>
<dbReference type="PIRSF" id="PIRSF002741">
    <property type="entry name" value="MppA"/>
    <property type="match status" value="1"/>
</dbReference>
<keyword evidence="6" id="KW-1185">Reference proteome</keyword>
<dbReference type="InterPro" id="IPR039424">
    <property type="entry name" value="SBP_5"/>
</dbReference>
<dbReference type="EMBL" id="JAFBEC010000005">
    <property type="protein sequence ID" value="MBM7632834.1"/>
    <property type="molecule type" value="Genomic_DNA"/>
</dbReference>
<sequence length="535" mass="59187">MIKTRKSTMALWLSALALTTACGNSESESSNTESESANDQEATVDDVESGGTLNLGYGTNPATLDPHITPHTATRDVSRHVFEQLLAIDEDYEVQPSLAERFEVSDDGLVYTFILRDNVTFHNGEPMLAEDVVASMERWLTQSSQGLANFPDATMVEVDENTVELHLQEATLIGPNILADVAPLPAIMPKEIAEEAGTASISEYIGTGPFQLEEWSIDQHVHLTKFEDYQSPEGEASGLAGEKEALVDEVFFNFITDASTRVNGITTGEYDIAFNLPLDSSDQIDASDGVEPFLSDGGIMAYVFNNDQGPLSDHTLRHAVNTAVNMNDALMSAYSDDRFYSLDPALANPNQSHWYSEAGSENYNQNDIEAAKTLVEQSEYAGEEVVILATSEVDNLYNIAIYTQQALEEIGLNASLSVYDWASFEEARDNPENFDLFVVDFAVRPTLHQYPFLSSESSYPGWTESDEIDEALKNITQASTIEDAQPYVDELQLAVWDYLPISKIGNKQNFVAHRESIENYRDLIGPILWNVTKDE</sequence>
<feature type="compositionally biased region" description="Low complexity" evidence="2">
    <location>
        <begin position="24"/>
        <end position="35"/>
    </location>
</feature>
<gene>
    <name evidence="5" type="ORF">JOD17_001928</name>
</gene>
<dbReference type="RefSeq" id="WP_204697269.1">
    <property type="nucleotide sequence ID" value="NZ_JAFBEC010000005.1"/>
</dbReference>
<dbReference type="SUPFAM" id="SSF53850">
    <property type="entry name" value="Periplasmic binding protein-like II"/>
    <property type="match status" value="1"/>
</dbReference>
<dbReference type="InterPro" id="IPR030678">
    <property type="entry name" value="Peptide/Ni-bd"/>
</dbReference>